<keyword evidence="1" id="KW-0472">Membrane</keyword>
<name>A0A1D1UIT2_RAMVA</name>
<proteinExistence type="predicted"/>
<reference evidence="2 3" key="1">
    <citation type="journal article" date="2016" name="Nat. Commun.">
        <title>Extremotolerant tardigrade genome and improved radiotolerance of human cultured cells by tardigrade-unique protein.</title>
        <authorList>
            <person name="Hashimoto T."/>
            <person name="Horikawa D.D."/>
            <person name="Saito Y."/>
            <person name="Kuwahara H."/>
            <person name="Kozuka-Hata H."/>
            <person name="Shin-I T."/>
            <person name="Minakuchi Y."/>
            <person name="Ohishi K."/>
            <person name="Motoyama A."/>
            <person name="Aizu T."/>
            <person name="Enomoto A."/>
            <person name="Kondo K."/>
            <person name="Tanaka S."/>
            <person name="Hara Y."/>
            <person name="Koshikawa S."/>
            <person name="Sagara H."/>
            <person name="Miura T."/>
            <person name="Yokobori S."/>
            <person name="Miyagawa K."/>
            <person name="Suzuki Y."/>
            <person name="Kubo T."/>
            <person name="Oyama M."/>
            <person name="Kohara Y."/>
            <person name="Fujiyama A."/>
            <person name="Arakawa K."/>
            <person name="Katayama T."/>
            <person name="Toyoda A."/>
            <person name="Kunieda T."/>
        </authorList>
    </citation>
    <scope>NUCLEOTIDE SEQUENCE [LARGE SCALE GENOMIC DNA]</scope>
    <source>
        <strain evidence="2 3">YOKOZUNA-1</strain>
    </source>
</reference>
<dbReference type="AlphaFoldDB" id="A0A1D1UIT2"/>
<accession>A0A1D1UIT2</accession>
<gene>
    <name evidence="2" type="primary">RvY_02159-1</name>
    <name evidence="2" type="synonym">RvY_02159.1</name>
    <name evidence="2" type="ORF">RvY_02159</name>
</gene>
<sequence>MTPLPASSYSAIMILAQVIAESTRGRHDYDFSDGARLAGHFHNRTFVSTGSRSVPINVKKLTNFTRGFHLANRMADSWSAVCGAGNTICTKTGIYRPHHTIMAYPLYIKSFVFTAKTRDTLLGAMLASVLVLAFLAALIRLR</sequence>
<comment type="caution">
    <text evidence="2">The sequence shown here is derived from an EMBL/GenBank/DDBJ whole genome shotgun (WGS) entry which is preliminary data.</text>
</comment>
<keyword evidence="1" id="KW-1133">Transmembrane helix</keyword>
<organism evidence="2 3">
    <name type="scientific">Ramazzottius varieornatus</name>
    <name type="common">Water bear</name>
    <name type="synonym">Tardigrade</name>
    <dbReference type="NCBI Taxonomy" id="947166"/>
    <lineage>
        <taxon>Eukaryota</taxon>
        <taxon>Metazoa</taxon>
        <taxon>Ecdysozoa</taxon>
        <taxon>Tardigrada</taxon>
        <taxon>Eutardigrada</taxon>
        <taxon>Parachela</taxon>
        <taxon>Hypsibioidea</taxon>
        <taxon>Ramazzottiidae</taxon>
        <taxon>Ramazzottius</taxon>
    </lineage>
</organism>
<dbReference type="Proteomes" id="UP000186922">
    <property type="component" value="Unassembled WGS sequence"/>
</dbReference>
<keyword evidence="3" id="KW-1185">Reference proteome</keyword>
<protein>
    <submittedName>
        <fullName evidence="2">Uncharacterized protein</fullName>
    </submittedName>
</protein>
<evidence type="ECO:0000313" key="2">
    <source>
        <dbReference type="EMBL" id="GAU89629.1"/>
    </source>
</evidence>
<dbReference type="EMBL" id="BDGG01000001">
    <property type="protein sequence ID" value="GAU89629.1"/>
    <property type="molecule type" value="Genomic_DNA"/>
</dbReference>
<feature type="transmembrane region" description="Helical" evidence="1">
    <location>
        <begin position="121"/>
        <end position="141"/>
    </location>
</feature>
<evidence type="ECO:0000256" key="1">
    <source>
        <dbReference type="SAM" id="Phobius"/>
    </source>
</evidence>
<evidence type="ECO:0000313" key="3">
    <source>
        <dbReference type="Proteomes" id="UP000186922"/>
    </source>
</evidence>
<keyword evidence="1" id="KW-0812">Transmembrane</keyword>